<evidence type="ECO:0000313" key="2">
    <source>
        <dbReference type="EMBL" id="CAB4157887.1"/>
    </source>
</evidence>
<dbReference type="EMBL" id="LR796662">
    <property type="protein sequence ID" value="CAB4157887.1"/>
    <property type="molecule type" value="Genomic_DNA"/>
</dbReference>
<sequence>MSQLVLPYLMKNYTKIYLDYFGYGIEDFIPCEVCGNKAVDIHHIEARGMGGTKEKDRIENLMALCRYCHVVMGDTKTHLEYLKDKHKKALNGKD</sequence>
<dbReference type="InterPro" id="IPR002711">
    <property type="entry name" value="HNH"/>
</dbReference>
<dbReference type="InterPro" id="IPR003615">
    <property type="entry name" value="HNH_nuc"/>
</dbReference>
<dbReference type="CDD" id="cd00085">
    <property type="entry name" value="HNHc"/>
    <property type="match status" value="1"/>
</dbReference>
<dbReference type="Pfam" id="PF01844">
    <property type="entry name" value="HNH"/>
    <property type="match status" value="1"/>
</dbReference>
<evidence type="ECO:0000259" key="1">
    <source>
        <dbReference type="SMART" id="SM00507"/>
    </source>
</evidence>
<feature type="domain" description="HNH nuclease" evidence="1">
    <location>
        <begin position="15"/>
        <end position="70"/>
    </location>
</feature>
<accession>A0A6J5NGH1</accession>
<dbReference type="GO" id="GO:0004519">
    <property type="term" value="F:endonuclease activity"/>
    <property type="evidence" value="ECO:0007669"/>
    <property type="project" value="InterPro"/>
</dbReference>
<organism evidence="2">
    <name type="scientific">uncultured Caudovirales phage</name>
    <dbReference type="NCBI Taxonomy" id="2100421"/>
    <lineage>
        <taxon>Viruses</taxon>
        <taxon>Duplodnaviria</taxon>
        <taxon>Heunggongvirae</taxon>
        <taxon>Uroviricota</taxon>
        <taxon>Caudoviricetes</taxon>
        <taxon>Peduoviridae</taxon>
        <taxon>Maltschvirus</taxon>
        <taxon>Maltschvirus maltsch</taxon>
    </lineage>
</organism>
<dbReference type="GO" id="GO:0008270">
    <property type="term" value="F:zinc ion binding"/>
    <property type="evidence" value="ECO:0007669"/>
    <property type="project" value="InterPro"/>
</dbReference>
<proteinExistence type="predicted"/>
<dbReference type="GO" id="GO:0003676">
    <property type="term" value="F:nucleic acid binding"/>
    <property type="evidence" value="ECO:0007669"/>
    <property type="project" value="InterPro"/>
</dbReference>
<gene>
    <name evidence="2" type="ORF">UFOVP690_51</name>
</gene>
<protein>
    <submittedName>
        <fullName evidence="2">HNHc domain containing protein</fullName>
    </submittedName>
</protein>
<dbReference type="SMART" id="SM00507">
    <property type="entry name" value="HNHc"/>
    <property type="match status" value="1"/>
</dbReference>
<name>A0A6J5NGH1_9CAUD</name>
<dbReference type="Gene3D" id="1.10.30.50">
    <property type="match status" value="1"/>
</dbReference>
<reference evidence="2" key="1">
    <citation type="submission" date="2020-04" db="EMBL/GenBank/DDBJ databases">
        <authorList>
            <person name="Chiriac C."/>
            <person name="Salcher M."/>
            <person name="Ghai R."/>
            <person name="Kavagutti S V."/>
        </authorList>
    </citation>
    <scope>NUCLEOTIDE SEQUENCE</scope>
</reference>